<feature type="domain" description="X8" evidence="3">
    <location>
        <begin position="30"/>
        <end position="115"/>
    </location>
</feature>
<evidence type="ECO:0000256" key="1">
    <source>
        <dbReference type="ARBA" id="ARBA00022729"/>
    </source>
</evidence>
<keyword evidence="5" id="KW-1185">Reference proteome</keyword>
<sequence>MPAHSSSTLPAAAMAAAMLLAAASAATEGQWCIARSGESSAALQTALDYACGVAAADCLPIQPTGLCYLPNSLPAHASYAFNSFYQRSGAAPGACDFAGTATISITDPSYGSCTYPSSRRYVYYFYESCCHSHSVKSFLGEGKVVIYLLLNLYLPLGCCFFSWRSHQVYEILQYNVYFLSYKLHTHHSGKCWKWDEFSGNRESILFD</sequence>
<evidence type="ECO:0000256" key="2">
    <source>
        <dbReference type="SAM" id="SignalP"/>
    </source>
</evidence>
<evidence type="ECO:0000313" key="5">
    <source>
        <dbReference type="Proteomes" id="UP001412067"/>
    </source>
</evidence>
<comment type="caution">
    <text evidence="4">The sequence shown here is derived from an EMBL/GenBank/DDBJ whole genome shotgun (WGS) entry which is preliminary data.</text>
</comment>
<dbReference type="PANTHER" id="PTHR31044">
    <property type="entry name" value="BETA-1,3 GLUCANASE"/>
    <property type="match status" value="1"/>
</dbReference>
<dbReference type="EMBL" id="JBBWWR010000012">
    <property type="protein sequence ID" value="KAK8958359.1"/>
    <property type="molecule type" value="Genomic_DNA"/>
</dbReference>
<name>A0ABR2M3W3_9ASPA</name>
<evidence type="ECO:0000313" key="4">
    <source>
        <dbReference type="EMBL" id="KAK8958359.1"/>
    </source>
</evidence>
<organism evidence="4 5">
    <name type="scientific">Platanthera guangdongensis</name>
    <dbReference type="NCBI Taxonomy" id="2320717"/>
    <lineage>
        <taxon>Eukaryota</taxon>
        <taxon>Viridiplantae</taxon>
        <taxon>Streptophyta</taxon>
        <taxon>Embryophyta</taxon>
        <taxon>Tracheophyta</taxon>
        <taxon>Spermatophyta</taxon>
        <taxon>Magnoliopsida</taxon>
        <taxon>Liliopsida</taxon>
        <taxon>Asparagales</taxon>
        <taxon>Orchidaceae</taxon>
        <taxon>Orchidoideae</taxon>
        <taxon>Orchideae</taxon>
        <taxon>Orchidinae</taxon>
        <taxon>Platanthera</taxon>
    </lineage>
</organism>
<dbReference type="Proteomes" id="UP001412067">
    <property type="component" value="Unassembled WGS sequence"/>
</dbReference>
<dbReference type="Gene3D" id="1.20.58.1040">
    <property type="match status" value="1"/>
</dbReference>
<accession>A0ABR2M3W3</accession>
<dbReference type="Pfam" id="PF07983">
    <property type="entry name" value="X8"/>
    <property type="match status" value="1"/>
</dbReference>
<dbReference type="PANTHER" id="PTHR31044:SF47">
    <property type="entry name" value="CARBOHYDRATE-BINDING X8 DOMAIN SUPERFAMILY PROTEIN"/>
    <property type="match status" value="1"/>
</dbReference>
<dbReference type="SMART" id="SM00768">
    <property type="entry name" value="X8"/>
    <property type="match status" value="1"/>
</dbReference>
<proteinExistence type="predicted"/>
<evidence type="ECO:0000259" key="3">
    <source>
        <dbReference type="SMART" id="SM00768"/>
    </source>
</evidence>
<keyword evidence="1 2" id="KW-0732">Signal</keyword>
<feature type="chain" id="PRO_5047168164" evidence="2">
    <location>
        <begin position="26"/>
        <end position="207"/>
    </location>
</feature>
<dbReference type="InterPro" id="IPR012946">
    <property type="entry name" value="X8"/>
</dbReference>
<dbReference type="InterPro" id="IPR044788">
    <property type="entry name" value="X8_dom_prot"/>
</dbReference>
<feature type="signal peptide" evidence="2">
    <location>
        <begin position="1"/>
        <end position="25"/>
    </location>
</feature>
<reference evidence="4 5" key="1">
    <citation type="journal article" date="2022" name="Nat. Plants">
        <title>Genomes of leafy and leafless Platanthera orchids illuminate the evolution of mycoheterotrophy.</title>
        <authorList>
            <person name="Li M.H."/>
            <person name="Liu K.W."/>
            <person name="Li Z."/>
            <person name="Lu H.C."/>
            <person name="Ye Q.L."/>
            <person name="Zhang D."/>
            <person name="Wang J.Y."/>
            <person name="Li Y.F."/>
            <person name="Zhong Z.M."/>
            <person name="Liu X."/>
            <person name="Yu X."/>
            <person name="Liu D.K."/>
            <person name="Tu X.D."/>
            <person name="Liu B."/>
            <person name="Hao Y."/>
            <person name="Liao X.Y."/>
            <person name="Jiang Y.T."/>
            <person name="Sun W.H."/>
            <person name="Chen J."/>
            <person name="Chen Y.Q."/>
            <person name="Ai Y."/>
            <person name="Zhai J.W."/>
            <person name="Wu S.S."/>
            <person name="Zhou Z."/>
            <person name="Hsiao Y.Y."/>
            <person name="Wu W.L."/>
            <person name="Chen Y.Y."/>
            <person name="Lin Y.F."/>
            <person name="Hsu J.L."/>
            <person name="Li C.Y."/>
            <person name="Wang Z.W."/>
            <person name="Zhao X."/>
            <person name="Zhong W.Y."/>
            <person name="Ma X.K."/>
            <person name="Ma L."/>
            <person name="Huang J."/>
            <person name="Chen G.Z."/>
            <person name="Huang M.Z."/>
            <person name="Huang L."/>
            <person name="Peng D.H."/>
            <person name="Luo Y.B."/>
            <person name="Zou S.Q."/>
            <person name="Chen S.P."/>
            <person name="Lan S."/>
            <person name="Tsai W.C."/>
            <person name="Van de Peer Y."/>
            <person name="Liu Z.J."/>
        </authorList>
    </citation>
    <scope>NUCLEOTIDE SEQUENCE [LARGE SCALE GENOMIC DNA]</scope>
    <source>
        <strain evidence="4">Lor288</strain>
    </source>
</reference>
<gene>
    <name evidence="4" type="ORF">KSP40_PGU010511</name>
</gene>
<protein>
    <submittedName>
        <fullName evidence="4">Glucan endo-1,3-beta-glucosidase 1</fullName>
    </submittedName>
</protein>